<feature type="domain" description="N-acetyltransferase" evidence="1">
    <location>
        <begin position="9"/>
        <end position="141"/>
    </location>
</feature>
<dbReference type="RefSeq" id="WP_393012419.1">
    <property type="nucleotide sequence ID" value="NZ_JAZAQF010000057.1"/>
</dbReference>
<evidence type="ECO:0000313" key="2">
    <source>
        <dbReference type="EMBL" id="MFG3817828.1"/>
    </source>
</evidence>
<proteinExistence type="predicted"/>
<comment type="caution">
    <text evidence="2">The sequence shown here is derived from an EMBL/GenBank/DDBJ whole genome shotgun (WGS) entry which is preliminary data.</text>
</comment>
<dbReference type="EC" id="2.3.1.-" evidence="2"/>
<keyword evidence="2" id="KW-0808">Transferase</keyword>
<reference evidence="3" key="1">
    <citation type="journal article" date="2024" name="Algal Res.">
        <title>Biochemical, toxicological and genomic investigation of a high-biomass producing Limnothrix strain isolated from Italian shallow drinking water reservoir.</title>
        <authorList>
            <person name="Simonazzi M."/>
            <person name="Shishido T.K."/>
            <person name="Delbaje E."/>
            <person name="Wahlsten M."/>
            <person name="Fewer D.P."/>
            <person name="Sivonen K."/>
            <person name="Pezzolesi L."/>
            <person name="Pistocchi R."/>
        </authorList>
    </citation>
    <scope>NUCLEOTIDE SEQUENCE [LARGE SCALE GENOMIC DNA]</scope>
    <source>
        <strain evidence="3">LRLZ20PSL1</strain>
    </source>
</reference>
<dbReference type="InterPro" id="IPR041496">
    <property type="entry name" value="YitH/HolE_GNAT"/>
</dbReference>
<dbReference type="InterPro" id="IPR016181">
    <property type="entry name" value="Acyl_CoA_acyltransferase"/>
</dbReference>
<protein>
    <submittedName>
        <fullName evidence="2">GNAT family N-acetyltransferase</fullName>
        <ecNumber evidence="2">2.3.1.-</ecNumber>
    </submittedName>
</protein>
<dbReference type="PANTHER" id="PTHR47237:SF1">
    <property type="entry name" value="SLL0310 PROTEIN"/>
    <property type="match status" value="1"/>
</dbReference>
<keyword evidence="2" id="KW-0012">Acyltransferase</keyword>
<dbReference type="Pfam" id="PF18014">
    <property type="entry name" value="Acetyltransf_18"/>
    <property type="match status" value="1"/>
</dbReference>
<keyword evidence="3" id="KW-1185">Reference proteome</keyword>
<accession>A0ABW7C9J4</accession>
<dbReference type="EMBL" id="JAZAQF010000057">
    <property type="protein sequence ID" value="MFG3817828.1"/>
    <property type="molecule type" value="Genomic_DNA"/>
</dbReference>
<dbReference type="Pfam" id="PF00583">
    <property type="entry name" value="Acetyltransf_1"/>
    <property type="match status" value="1"/>
</dbReference>
<dbReference type="InterPro" id="IPR052729">
    <property type="entry name" value="Acyl/Acetyltrans_Enzymes"/>
</dbReference>
<evidence type="ECO:0000259" key="1">
    <source>
        <dbReference type="PROSITE" id="PS51186"/>
    </source>
</evidence>
<gene>
    <name evidence="2" type="ORF">VPK24_09290</name>
</gene>
<dbReference type="Gene3D" id="3.40.630.30">
    <property type="match status" value="1"/>
</dbReference>
<dbReference type="GO" id="GO:0016746">
    <property type="term" value="F:acyltransferase activity"/>
    <property type="evidence" value="ECO:0007669"/>
    <property type="project" value="UniProtKB-KW"/>
</dbReference>
<dbReference type="PANTHER" id="PTHR47237">
    <property type="entry name" value="SLL0310 PROTEIN"/>
    <property type="match status" value="1"/>
</dbReference>
<dbReference type="Proteomes" id="UP001604335">
    <property type="component" value="Unassembled WGS sequence"/>
</dbReference>
<dbReference type="PROSITE" id="PS51186">
    <property type="entry name" value="GNAT"/>
    <property type="match status" value="1"/>
</dbReference>
<dbReference type="SUPFAM" id="SSF55729">
    <property type="entry name" value="Acyl-CoA N-acyltransferases (Nat)"/>
    <property type="match status" value="1"/>
</dbReference>
<dbReference type="InterPro" id="IPR000182">
    <property type="entry name" value="GNAT_dom"/>
</dbReference>
<organism evidence="2 3">
    <name type="scientific">Limnothrix redekei LRLZ20PSL1</name>
    <dbReference type="NCBI Taxonomy" id="3112953"/>
    <lineage>
        <taxon>Bacteria</taxon>
        <taxon>Bacillati</taxon>
        <taxon>Cyanobacteriota</taxon>
        <taxon>Cyanophyceae</taxon>
        <taxon>Pseudanabaenales</taxon>
        <taxon>Pseudanabaenaceae</taxon>
        <taxon>Limnothrix</taxon>
    </lineage>
</organism>
<evidence type="ECO:0000313" key="3">
    <source>
        <dbReference type="Proteomes" id="UP001604335"/>
    </source>
</evidence>
<dbReference type="Gene3D" id="3.40.630.90">
    <property type="match status" value="1"/>
</dbReference>
<name>A0ABW7C9J4_9CYAN</name>
<sequence length="286" mass="31922">MQLSQGSDYDVSVMSKDELKIAIGWAELEGWNPGINDSDIFYETDPQGFLVGKLNQSPISSISAVRYGDTFGFIGFYIVHPDARHQGYGIQIWQRAIEILEGRTIGLDGVVAQQENYQKSGFTFAHRNIRFAGISDRADQLHPDLVPLSAIPFEQLKQCDRRFFPEQREQFLRAWINQPDAQSMGILQGDRLCAYGVIRACHTGYKIGPLNAETPDLADALIQALVATIPLGATFYLDVPEPNPQAIELAQKYKMKPAFETARMYRGCSPELPLGQIFGITSFELG</sequence>
<dbReference type="CDD" id="cd04301">
    <property type="entry name" value="NAT_SF"/>
    <property type="match status" value="1"/>
</dbReference>